<evidence type="ECO:0000313" key="1">
    <source>
        <dbReference type="EMBL" id="KAF4752409.1"/>
    </source>
</evidence>
<dbReference type="Proteomes" id="UP000574390">
    <property type="component" value="Unassembled WGS sequence"/>
</dbReference>
<sequence>DPALRIYRLLKLLTAFKNPLHYTKFAWWSLGKRRILGKLHRHWRWHRPHEAMIFDYERPGAGGIAGLGGWMPHLPNPGVIVLPVTHHHYDSAAAVIIIGTEACKLLYSWYLREVLGLMEGLWVVASLISARRSSRRTAVAAVTVLAIVLGEPSPARLAYCESLADMEAVSKARVSASRIPNCEVCAGPPDAHGLPHIPLSSSAQSHYSRVTSFPREAGTPGENVTTMTLMMASFGSRVGGI</sequence>
<proteinExistence type="predicted"/>
<accession>A0A7J6U3Y2</accession>
<dbReference type="EMBL" id="JABANM010002522">
    <property type="protein sequence ID" value="KAF4752409.1"/>
    <property type="molecule type" value="Genomic_DNA"/>
</dbReference>
<gene>
    <name evidence="1" type="ORF">FOZ62_025487</name>
</gene>
<reference evidence="1 2" key="1">
    <citation type="submission" date="2020-04" db="EMBL/GenBank/DDBJ databases">
        <title>Perkinsus olseni comparative genomics.</title>
        <authorList>
            <person name="Bogema D.R."/>
        </authorList>
    </citation>
    <scope>NUCLEOTIDE SEQUENCE [LARGE SCALE GENOMIC DNA]</scope>
    <source>
        <strain evidence="1">ATCC PRA-205</strain>
    </source>
</reference>
<feature type="non-terminal residue" evidence="1">
    <location>
        <position position="1"/>
    </location>
</feature>
<comment type="caution">
    <text evidence="1">The sequence shown here is derived from an EMBL/GenBank/DDBJ whole genome shotgun (WGS) entry which is preliminary data.</text>
</comment>
<evidence type="ECO:0000313" key="2">
    <source>
        <dbReference type="Proteomes" id="UP000574390"/>
    </source>
</evidence>
<dbReference type="AlphaFoldDB" id="A0A7J6U3Y2"/>
<organism evidence="1 2">
    <name type="scientific">Perkinsus olseni</name>
    <name type="common">Perkinsus atlanticus</name>
    <dbReference type="NCBI Taxonomy" id="32597"/>
    <lineage>
        <taxon>Eukaryota</taxon>
        <taxon>Sar</taxon>
        <taxon>Alveolata</taxon>
        <taxon>Perkinsozoa</taxon>
        <taxon>Perkinsea</taxon>
        <taxon>Perkinsida</taxon>
        <taxon>Perkinsidae</taxon>
        <taxon>Perkinsus</taxon>
    </lineage>
</organism>
<protein>
    <submittedName>
        <fullName evidence="1">Uncharacterized protein</fullName>
    </submittedName>
</protein>
<name>A0A7J6U3Y2_PEROL</name>